<dbReference type="Gene3D" id="3.30.300.20">
    <property type="match status" value="1"/>
</dbReference>
<dbReference type="InterPro" id="IPR036102">
    <property type="entry name" value="OsmC/Ohrsf"/>
</dbReference>
<protein>
    <submittedName>
        <fullName evidence="1">OsmC family protein</fullName>
    </submittedName>
</protein>
<organism evidence="1 2">
    <name type="scientific">Aquirufa ecclesiirivi</name>
    <dbReference type="NCBI Taxonomy" id="2715124"/>
    <lineage>
        <taxon>Bacteria</taxon>
        <taxon>Pseudomonadati</taxon>
        <taxon>Bacteroidota</taxon>
        <taxon>Cytophagia</taxon>
        <taxon>Cytophagales</taxon>
        <taxon>Flectobacillaceae</taxon>
        <taxon>Aquirufa</taxon>
    </lineage>
</organism>
<dbReference type="RefSeq" id="WP_269009932.1">
    <property type="nucleotide sequence ID" value="NZ_JAANOH010000002.1"/>
</dbReference>
<dbReference type="PANTHER" id="PTHR39624:SF2">
    <property type="entry name" value="OSMC-LIKE PROTEIN"/>
    <property type="match status" value="1"/>
</dbReference>
<evidence type="ECO:0000313" key="2">
    <source>
        <dbReference type="Proteomes" id="UP001321186"/>
    </source>
</evidence>
<dbReference type="InterPro" id="IPR015946">
    <property type="entry name" value="KH_dom-like_a/b"/>
</dbReference>
<sequence length="131" mass="14578">MGIIKSQIRNTLYQVEIQSDSGNQLIADEPQELGGGNTGFSPDELLRAALAACTSATLRMYADRKGWDLQGVNLELDFVWDKDLSKTTIRREIHISGNLDDTQRERLLAIANLCPIHKVLSNPIEIITKLS</sequence>
<dbReference type="Proteomes" id="UP001321186">
    <property type="component" value="Unassembled WGS sequence"/>
</dbReference>
<comment type="caution">
    <text evidence="1">The sequence shown here is derived from an EMBL/GenBank/DDBJ whole genome shotgun (WGS) entry which is preliminary data.</text>
</comment>
<dbReference type="Pfam" id="PF02566">
    <property type="entry name" value="OsmC"/>
    <property type="match status" value="1"/>
</dbReference>
<reference evidence="1 2" key="1">
    <citation type="submission" date="2020-03" db="EMBL/GenBank/DDBJ databases">
        <authorList>
            <person name="Pitt A."/>
            <person name="Hahn M.W."/>
        </authorList>
    </citation>
    <scope>NUCLEOTIDE SEQUENCE [LARGE SCALE GENOMIC DNA]</scope>
    <source>
        <strain evidence="1 2">5A-MARBSE</strain>
    </source>
</reference>
<dbReference type="SUPFAM" id="SSF82784">
    <property type="entry name" value="OsmC-like"/>
    <property type="match status" value="1"/>
</dbReference>
<name>A0ABT4JFJ4_9BACT</name>
<accession>A0ABT4JFJ4</accession>
<dbReference type="PANTHER" id="PTHR39624">
    <property type="entry name" value="PROTEIN INVOLVED IN RIMO-MEDIATED BETA-METHYLTHIOLATION OF RIBOSOMAL PROTEIN S12 YCAO"/>
    <property type="match status" value="1"/>
</dbReference>
<dbReference type="EMBL" id="JAANOH010000002">
    <property type="protein sequence ID" value="MCZ2475057.1"/>
    <property type="molecule type" value="Genomic_DNA"/>
</dbReference>
<evidence type="ECO:0000313" key="1">
    <source>
        <dbReference type="EMBL" id="MCZ2475057.1"/>
    </source>
</evidence>
<gene>
    <name evidence="1" type="ORF">G9H61_06350</name>
</gene>
<proteinExistence type="predicted"/>
<dbReference type="InterPro" id="IPR003718">
    <property type="entry name" value="OsmC/Ohr_fam"/>
</dbReference>
<keyword evidence="2" id="KW-1185">Reference proteome</keyword>